<evidence type="ECO:0000256" key="1">
    <source>
        <dbReference type="ARBA" id="ARBA00004123"/>
    </source>
</evidence>
<keyword evidence="8" id="KW-1185">Reference proteome</keyword>
<dbReference type="Pfam" id="PF02181">
    <property type="entry name" value="FH2"/>
    <property type="match status" value="1"/>
</dbReference>
<comment type="subcellular location">
    <subcellularLocation>
        <location evidence="1">Nucleus</location>
    </subcellularLocation>
</comment>
<dbReference type="SUPFAM" id="SSF101447">
    <property type="entry name" value="Formin homology 2 domain (FH2 domain)"/>
    <property type="match status" value="1"/>
</dbReference>
<dbReference type="GO" id="GO:0030866">
    <property type="term" value="P:cortical actin cytoskeleton organization"/>
    <property type="evidence" value="ECO:0007669"/>
    <property type="project" value="TreeGrafter"/>
</dbReference>
<dbReference type="GO" id="GO:0008017">
    <property type="term" value="F:microtubule binding"/>
    <property type="evidence" value="ECO:0007669"/>
    <property type="project" value="InterPro"/>
</dbReference>
<dbReference type="FunCoup" id="A0A6P8RR69">
    <property type="interactions" value="1101"/>
</dbReference>
<evidence type="ECO:0000256" key="4">
    <source>
        <dbReference type="ARBA" id="ARBA00023242"/>
    </source>
</evidence>
<feature type="coiled-coil region" evidence="5">
    <location>
        <begin position="1018"/>
        <end position="1045"/>
    </location>
</feature>
<dbReference type="SMART" id="SM00498">
    <property type="entry name" value="FH2"/>
    <property type="match status" value="1"/>
</dbReference>
<feature type="region of interest" description="Disordered" evidence="6">
    <location>
        <begin position="371"/>
        <end position="507"/>
    </location>
</feature>
<name>A0A6P8RR69_GEOSA</name>
<dbReference type="OrthoDB" id="427644at2759"/>
<reference evidence="9" key="1">
    <citation type="submission" date="2025-08" db="UniProtKB">
        <authorList>
            <consortium name="RefSeq"/>
        </authorList>
    </citation>
    <scope>IDENTIFICATION</scope>
</reference>
<organism evidence="8 9">
    <name type="scientific">Geotrypetes seraphini</name>
    <name type="common">Gaboon caecilian</name>
    <name type="synonym">Caecilia seraphini</name>
    <dbReference type="NCBI Taxonomy" id="260995"/>
    <lineage>
        <taxon>Eukaryota</taxon>
        <taxon>Metazoa</taxon>
        <taxon>Chordata</taxon>
        <taxon>Craniata</taxon>
        <taxon>Vertebrata</taxon>
        <taxon>Euteleostomi</taxon>
        <taxon>Amphibia</taxon>
        <taxon>Gymnophiona</taxon>
        <taxon>Geotrypetes</taxon>
    </lineage>
</organism>
<comment type="similarity">
    <text evidence="2">Belongs to the formin homology family. Cappuccino subfamily.</text>
</comment>
<feature type="compositionally biased region" description="Basic and acidic residues" evidence="6">
    <location>
        <begin position="60"/>
        <end position="71"/>
    </location>
</feature>
<evidence type="ECO:0000256" key="6">
    <source>
        <dbReference type="SAM" id="MobiDB-lite"/>
    </source>
</evidence>
<dbReference type="GO" id="GO:0051015">
    <property type="term" value="F:actin filament binding"/>
    <property type="evidence" value="ECO:0007669"/>
    <property type="project" value="TreeGrafter"/>
</dbReference>
<evidence type="ECO:0000256" key="3">
    <source>
        <dbReference type="ARBA" id="ARBA00023054"/>
    </source>
</evidence>
<feature type="domain" description="FH2" evidence="7">
    <location>
        <begin position="736"/>
        <end position="1150"/>
    </location>
</feature>
<feature type="compositionally biased region" description="Basic and acidic residues" evidence="6">
    <location>
        <begin position="82"/>
        <end position="94"/>
    </location>
</feature>
<accession>A0A6P8RR69</accession>
<dbReference type="GO" id="GO:0005634">
    <property type="term" value="C:nucleus"/>
    <property type="evidence" value="ECO:0007669"/>
    <property type="project" value="UniProtKB-SubCell"/>
</dbReference>
<feature type="region of interest" description="Disordered" evidence="6">
    <location>
        <begin position="660"/>
        <end position="716"/>
    </location>
</feature>
<feature type="compositionally biased region" description="Polar residues" evidence="6">
    <location>
        <begin position="328"/>
        <end position="339"/>
    </location>
</feature>
<dbReference type="GO" id="GO:0005884">
    <property type="term" value="C:actin filament"/>
    <property type="evidence" value="ECO:0007669"/>
    <property type="project" value="InterPro"/>
</dbReference>
<evidence type="ECO:0000256" key="5">
    <source>
        <dbReference type="SAM" id="Coils"/>
    </source>
</evidence>
<keyword evidence="3 5" id="KW-0175">Coiled coil</keyword>
<dbReference type="PANTHER" id="PTHR45920">
    <property type="entry name" value="FORMIN HOMOLOGY 2 DOMAIN CONTAINING, ISOFORM I"/>
    <property type="match status" value="1"/>
</dbReference>
<dbReference type="GeneID" id="117363587"/>
<dbReference type="InterPro" id="IPR001265">
    <property type="entry name" value="Formin_Cappuccino_subfam"/>
</dbReference>
<dbReference type="InterPro" id="IPR042201">
    <property type="entry name" value="FH2_Formin_sf"/>
</dbReference>
<feature type="region of interest" description="Disordered" evidence="6">
    <location>
        <begin position="153"/>
        <end position="180"/>
    </location>
</feature>
<feature type="compositionally biased region" description="Polar residues" evidence="6">
    <location>
        <begin position="153"/>
        <end position="170"/>
    </location>
</feature>
<dbReference type="PRINTS" id="PR00828">
    <property type="entry name" value="FORMIN"/>
</dbReference>
<dbReference type="InterPro" id="IPR015425">
    <property type="entry name" value="FH2_Formin"/>
</dbReference>
<proteinExistence type="inferred from homology"/>
<dbReference type="KEGG" id="gsh:117363587"/>
<evidence type="ECO:0000313" key="8">
    <source>
        <dbReference type="Proteomes" id="UP000515159"/>
    </source>
</evidence>
<feature type="compositionally biased region" description="Basic and acidic residues" evidence="6">
    <location>
        <begin position="448"/>
        <end position="466"/>
    </location>
</feature>
<dbReference type="PROSITE" id="PS51444">
    <property type="entry name" value="FH2"/>
    <property type="match status" value="1"/>
</dbReference>
<keyword evidence="4" id="KW-0539">Nucleus</keyword>
<feature type="compositionally biased region" description="Polar residues" evidence="6">
    <location>
        <begin position="469"/>
        <end position="482"/>
    </location>
</feature>
<feature type="region of interest" description="Disordered" evidence="6">
    <location>
        <begin position="60"/>
        <end position="102"/>
    </location>
</feature>
<evidence type="ECO:0000256" key="2">
    <source>
        <dbReference type="ARBA" id="ARBA00005271"/>
    </source>
</evidence>
<dbReference type="GO" id="GO:0005737">
    <property type="term" value="C:cytoplasm"/>
    <property type="evidence" value="ECO:0007669"/>
    <property type="project" value="TreeGrafter"/>
</dbReference>
<gene>
    <name evidence="9" type="primary">FMN1</name>
</gene>
<feature type="region of interest" description="Disordered" evidence="6">
    <location>
        <begin position="328"/>
        <end position="354"/>
    </location>
</feature>
<dbReference type="InParanoid" id="A0A6P8RR69"/>
<feature type="compositionally biased region" description="Acidic residues" evidence="6">
    <location>
        <begin position="379"/>
        <end position="400"/>
    </location>
</feature>
<dbReference type="CTD" id="342184"/>
<dbReference type="Proteomes" id="UP000515159">
    <property type="component" value="Chromosome 7"/>
</dbReference>
<dbReference type="AlphaFoldDB" id="A0A6P8RR69"/>
<dbReference type="PANTHER" id="PTHR45920:SF7">
    <property type="entry name" value="FORMIN-G"/>
    <property type="match status" value="1"/>
</dbReference>
<protein>
    <submittedName>
        <fullName evidence="9">Formin-1 isoform X1</fullName>
    </submittedName>
</protein>
<dbReference type="Gene3D" id="1.20.58.2220">
    <property type="entry name" value="Formin, FH2 domain"/>
    <property type="match status" value="1"/>
</dbReference>
<dbReference type="RefSeq" id="XP_033807486.1">
    <property type="nucleotide sequence ID" value="XM_033951595.1"/>
</dbReference>
<evidence type="ECO:0000259" key="7">
    <source>
        <dbReference type="PROSITE" id="PS51444"/>
    </source>
</evidence>
<dbReference type="FunFam" id="1.20.58.2220:FF:000005">
    <property type="entry name" value="Formin 1"/>
    <property type="match status" value="1"/>
</dbReference>
<feature type="compositionally biased region" description="Basic and acidic residues" evidence="6">
    <location>
        <begin position="1167"/>
        <end position="1189"/>
    </location>
</feature>
<feature type="region of interest" description="Disordered" evidence="6">
    <location>
        <begin position="1161"/>
        <end position="1189"/>
    </location>
</feature>
<sequence>METNNEPSDEGSLRPLSPEVISSLVTKFSMKMVFGLNDKLEAPKKDETLLTAVRALDIEHHDSGKSQEDAGNHPGESLLRPEIPHEEDKEHKSDPSNANPLDLQTDRFENVHVHNGNYVSADLENLEIETLKDAGLEKVGAVRANCTEQVQGWQTSAGRDTEVSRTSSTGELEEQEASLVQSTLVHTISDTDSDSESPVYSVGRNLDDVSASNFEAVLFSSLNDDPKKEAELEVRDISKTWTNITNKAETEVTSTTPQSPTATWDSEGVQGCLTDHSEHCEGGPLTSPSEKSFQLPAFFSGLKVHKKGPISNKDTITERDSNHALLNLTQPVQKLNANPESPLKKKAADSKPGSSFLEQLSQLLSFDLPKNEEKATAPDEPEVLEDESTDQGSEPADETEMASSLEGNKPSPAETALDAFKSLFTRPSRKAPVINSVDLDTLKRKRRNERESLKAIFERSKSKPDDSDSGLSETRLQEQNILDSEDRTPGKLQAVWPPPKPKDEEEKVGLKYTEAEYQAAILHLKREQKEEIEKLKAQFELEIFNVRGEQAVLTSSLEDEIQKLKCMLENRLTGGGNQVHDVCVSTEDDNPPKTFRTVCIQTDRETFIRPCEEEKTAKNSQATPKKLNLASLNQSANSLMNSKDMGCPVSKPNCVPPPPPPPLPHFAPTSVLPPPPPPLPPPPPPPLPPPLPGSGPSLPPPPPPPPPLLPGAGPPHAFPLSGFLFSDSSISSTGPRKPAIEPSCPMKPLYWTRIQVKDSSANPNLWVSLEEPKIHDTEEFEDLFSKAAFQEKRKLLSESYEKKVKAKKVIKLLDGKRSQAVGILISSLHLDMKDIQKAVLNLDDSIVDLETLEALYENRGQKEELEMIKKHHQTSKEEERKLLDKPEQFLYELSQIPNFAERSQCIIFQSIFWEGITAVQRKVDIIVQACKGLQDMKSVKEVLGLILAFGNYMNGGNRTRGQADGYGLEILPKLKDVKSRNSSISLMGYIVSYYLRHYDQEAGTDKSVYPLPEPQDFLLASQVKLEDLMKDLRKLQKDLQACEKQASLVYSESPEQHLQPFKDEMETFIQNAKEEIKMKTKHWEDARCSFEEMTNYFGLKPKPGEKEIVPSYVFTVWYEFCSDFKTIWKQENKALSAERLRVAQQSVNKLTAEKKVETRKINPTASLKERLRQKEANVEQHLRESPGQQ</sequence>
<dbReference type="GO" id="GO:0045010">
    <property type="term" value="P:actin nucleation"/>
    <property type="evidence" value="ECO:0007669"/>
    <property type="project" value="InterPro"/>
</dbReference>
<evidence type="ECO:0000313" key="9">
    <source>
        <dbReference type="RefSeq" id="XP_033807486.1"/>
    </source>
</evidence>